<protein>
    <recommendedName>
        <fullName evidence="7">Recombination protein RecR</fullName>
    </recommendedName>
</protein>
<organism evidence="9 10">
    <name type="scientific">Candidatus Brennerbacteria bacterium RIFOXYD1_FULL_41_16</name>
    <dbReference type="NCBI Taxonomy" id="1797529"/>
    <lineage>
        <taxon>Bacteria</taxon>
        <taxon>Candidatus Brenneribacteriota</taxon>
    </lineage>
</organism>
<evidence type="ECO:0000256" key="3">
    <source>
        <dbReference type="ARBA" id="ARBA00022771"/>
    </source>
</evidence>
<gene>
    <name evidence="7" type="primary">recR</name>
    <name evidence="9" type="ORF">A2570_03020</name>
</gene>
<comment type="function">
    <text evidence="7">May play a role in DNA repair. It seems to be involved in an RecBC-independent recombinational process of DNA repair. It may act with RecF and RecO.</text>
</comment>
<keyword evidence="3 7" id="KW-0863">Zinc-finger</keyword>
<evidence type="ECO:0000256" key="7">
    <source>
        <dbReference type="HAMAP-Rule" id="MF_00017"/>
    </source>
</evidence>
<dbReference type="SUPFAM" id="SSF111304">
    <property type="entry name" value="Recombination protein RecR"/>
    <property type="match status" value="1"/>
</dbReference>
<dbReference type="PANTHER" id="PTHR30446">
    <property type="entry name" value="RECOMBINATION PROTEIN RECR"/>
    <property type="match status" value="1"/>
</dbReference>
<dbReference type="GO" id="GO:0008270">
    <property type="term" value="F:zinc ion binding"/>
    <property type="evidence" value="ECO:0007669"/>
    <property type="project" value="UniProtKB-KW"/>
</dbReference>
<dbReference type="Proteomes" id="UP000178570">
    <property type="component" value="Unassembled WGS sequence"/>
</dbReference>
<dbReference type="PROSITE" id="PS50880">
    <property type="entry name" value="TOPRIM"/>
    <property type="match status" value="1"/>
</dbReference>
<dbReference type="Pfam" id="PF13662">
    <property type="entry name" value="Toprim_4"/>
    <property type="match status" value="1"/>
</dbReference>
<comment type="similarity">
    <text evidence="7">Belongs to the RecR family.</text>
</comment>
<evidence type="ECO:0000256" key="1">
    <source>
        <dbReference type="ARBA" id="ARBA00022723"/>
    </source>
</evidence>
<dbReference type="SMART" id="SM00493">
    <property type="entry name" value="TOPRIM"/>
    <property type="match status" value="1"/>
</dbReference>
<accession>A0A1G1XKU5</accession>
<dbReference type="Pfam" id="PF21175">
    <property type="entry name" value="RecR_C"/>
    <property type="match status" value="1"/>
</dbReference>
<keyword evidence="4 7" id="KW-0862">Zinc</keyword>
<comment type="caution">
    <text evidence="7">Lacks conserved residue(s) required for the propagation of feature annotation.</text>
</comment>
<dbReference type="HAMAP" id="MF_00017">
    <property type="entry name" value="RecR"/>
    <property type="match status" value="1"/>
</dbReference>
<dbReference type="STRING" id="1797529.A2570_03020"/>
<dbReference type="GO" id="GO:0003677">
    <property type="term" value="F:DNA binding"/>
    <property type="evidence" value="ECO:0007669"/>
    <property type="project" value="UniProtKB-UniRule"/>
</dbReference>
<dbReference type="Gene3D" id="1.10.8.420">
    <property type="entry name" value="RecR Domain 1"/>
    <property type="match status" value="1"/>
</dbReference>
<keyword evidence="5 7" id="KW-0233">DNA recombination</keyword>
<dbReference type="InterPro" id="IPR006171">
    <property type="entry name" value="TOPRIM_dom"/>
</dbReference>
<feature type="domain" description="Toprim" evidence="8">
    <location>
        <begin position="85"/>
        <end position="181"/>
    </location>
</feature>
<evidence type="ECO:0000259" key="8">
    <source>
        <dbReference type="PROSITE" id="PS50880"/>
    </source>
</evidence>
<evidence type="ECO:0000256" key="2">
    <source>
        <dbReference type="ARBA" id="ARBA00022763"/>
    </source>
</evidence>
<reference evidence="9 10" key="1">
    <citation type="journal article" date="2016" name="Nat. Commun.">
        <title>Thousands of microbial genomes shed light on interconnected biogeochemical processes in an aquifer system.</title>
        <authorList>
            <person name="Anantharaman K."/>
            <person name="Brown C.T."/>
            <person name="Hug L.A."/>
            <person name="Sharon I."/>
            <person name="Castelle C.J."/>
            <person name="Probst A.J."/>
            <person name="Thomas B.C."/>
            <person name="Singh A."/>
            <person name="Wilkins M.J."/>
            <person name="Karaoz U."/>
            <person name="Brodie E.L."/>
            <person name="Williams K.H."/>
            <person name="Hubbard S.S."/>
            <person name="Banfield J.F."/>
        </authorList>
    </citation>
    <scope>NUCLEOTIDE SEQUENCE [LARGE SCALE GENOMIC DNA]</scope>
</reference>
<sequence>MLPKSLENFIELFSKVPGIGLRQAHRIAFWFLKKNSLAYSQALKDLAEKVRVCQKCFFVFDPSTNSGKDIFSTCPICRDEKRDRLILAIVEKETDLITLEKTKRFNGLYFVLGGLFSPTIRNGHEIRLKELLERIKNDKNLKEIILALSHTAEGDLTVMELEKIFNQFKSLKLTRLGLGLPRGAEVEFADEDTLGNALSSRR</sequence>
<dbReference type="InterPro" id="IPR000093">
    <property type="entry name" value="DNA_Rcmb_RecR"/>
</dbReference>
<dbReference type="Gene3D" id="3.40.1360.10">
    <property type="match status" value="1"/>
</dbReference>
<comment type="caution">
    <text evidence="9">The sequence shown here is derived from an EMBL/GenBank/DDBJ whole genome shotgun (WGS) entry which is preliminary data.</text>
</comment>
<keyword evidence="1 7" id="KW-0479">Metal-binding</keyword>
<evidence type="ECO:0000313" key="10">
    <source>
        <dbReference type="Proteomes" id="UP000178570"/>
    </source>
</evidence>
<dbReference type="InterPro" id="IPR023627">
    <property type="entry name" value="Rcmb_RecR"/>
</dbReference>
<keyword evidence="6 7" id="KW-0234">DNA repair</keyword>
<evidence type="ECO:0000256" key="6">
    <source>
        <dbReference type="ARBA" id="ARBA00023204"/>
    </source>
</evidence>
<dbReference type="AlphaFoldDB" id="A0A1G1XKU5"/>
<name>A0A1G1XKU5_9BACT</name>
<proteinExistence type="inferred from homology"/>
<evidence type="ECO:0000313" key="9">
    <source>
        <dbReference type="EMBL" id="OGY40230.1"/>
    </source>
</evidence>
<dbReference type="PANTHER" id="PTHR30446:SF0">
    <property type="entry name" value="RECOMBINATION PROTEIN RECR"/>
    <property type="match status" value="1"/>
</dbReference>
<evidence type="ECO:0000256" key="4">
    <source>
        <dbReference type="ARBA" id="ARBA00022833"/>
    </source>
</evidence>
<dbReference type="GO" id="GO:0006310">
    <property type="term" value="P:DNA recombination"/>
    <property type="evidence" value="ECO:0007669"/>
    <property type="project" value="UniProtKB-UniRule"/>
</dbReference>
<dbReference type="GO" id="GO:0006281">
    <property type="term" value="P:DNA repair"/>
    <property type="evidence" value="ECO:0007669"/>
    <property type="project" value="UniProtKB-UniRule"/>
</dbReference>
<keyword evidence="2 7" id="KW-0227">DNA damage</keyword>
<dbReference type="EMBL" id="MHHY01000009">
    <property type="protein sequence ID" value="OGY40230.1"/>
    <property type="molecule type" value="Genomic_DNA"/>
</dbReference>
<evidence type="ECO:0000256" key="5">
    <source>
        <dbReference type="ARBA" id="ARBA00023172"/>
    </source>
</evidence>